<dbReference type="SUPFAM" id="SSF56399">
    <property type="entry name" value="ADP-ribosylation"/>
    <property type="match status" value="1"/>
</dbReference>
<keyword evidence="3" id="KW-0548">Nucleotidyltransferase</keyword>
<accession>A0A078AZG2</accession>
<dbReference type="GO" id="GO:0003950">
    <property type="term" value="F:NAD+ poly-ADP-ribosyltransferase activity"/>
    <property type="evidence" value="ECO:0007669"/>
    <property type="project" value="InterPro"/>
</dbReference>
<evidence type="ECO:0000313" key="9">
    <source>
        <dbReference type="Proteomes" id="UP000039865"/>
    </source>
</evidence>
<dbReference type="InterPro" id="IPR016135">
    <property type="entry name" value="UBQ-conjugating_enzyme/RWD"/>
</dbReference>
<dbReference type="Gene3D" id="1.10.8.10">
    <property type="entry name" value="DNA helicase RuvA subunit, C-terminal domain"/>
    <property type="match status" value="1"/>
</dbReference>
<protein>
    <submittedName>
        <fullName evidence="8">Uba ts-n domain containing protein</fullName>
    </submittedName>
</protein>
<name>A0A078AZG2_STYLE</name>
<evidence type="ECO:0000256" key="3">
    <source>
        <dbReference type="ARBA" id="ARBA00022695"/>
    </source>
</evidence>
<dbReference type="InterPro" id="IPR000608">
    <property type="entry name" value="UBC"/>
</dbReference>
<dbReference type="SMART" id="SM00212">
    <property type="entry name" value="UBCc"/>
    <property type="match status" value="1"/>
</dbReference>
<dbReference type="SUPFAM" id="SSF54495">
    <property type="entry name" value="UBC-like"/>
    <property type="match status" value="1"/>
</dbReference>
<dbReference type="Pfam" id="PF00644">
    <property type="entry name" value="PARP"/>
    <property type="match status" value="1"/>
</dbReference>
<keyword evidence="5" id="KW-0175">Coiled coil</keyword>
<dbReference type="EMBL" id="CCKQ01014801">
    <property type="protein sequence ID" value="CDW86592.1"/>
    <property type="molecule type" value="Genomic_DNA"/>
</dbReference>
<dbReference type="PANTHER" id="PTHR21328">
    <property type="entry name" value="POLY ADP-RIBOSE POLYMERASE FAMILY, MEMBER PARP"/>
    <property type="match status" value="1"/>
</dbReference>
<keyword evidence="9" id="KW-1185">Reference proteome</keyword>
<dbReference type="AlphaFoldDB" id="A0A078AZG2"/>
<evidence type="ECO:0000256" key="4">
    <source>
        <dbReference type="ARBA" id="ARBA00023027"/>
    </source>
</evidence>
<keyword evidence="2" id="KW-0808">Transferase</keyword>
<dbReference type="CDD" id="cd23802">
    <property type="entry name" value="UBCc_UBE2Q"/>
    <property type="match status" value="1"/>
</dbReference>
<dbReference type="SMART" id="SM00165">
    <property type="entry name" value="UBA"/>
    <property type="match status" value="1"/>
</dbReference>
<dbReference type="InterPro" id="IPR015940">
    <property type="entry name" value="UBA"/>
</dbReference>
<feature type="domain" description="UBA" evidence="6">
    <location>
        <begin position="389"/>
        <end position="429"/>
    </location>
</feature>
<evidence type="ECO:0000259" key="7">
    <source>
        <dbReference type="PROSITE" id="PS50127"/>
    </source>
</evidence>
<evidence type="ECO:0000256" key="5">
    <source>
        <dbReference type="SAM" id="Coils"/>
    </source>
</evidence>
<sequence>MVERFSDTSIEDIINKWLGSDEGTFYIDRIPFIFEGVTDGRLVMDIDEKKLFMNVDKDDGIPYEVECSSQNKKVIEFIERCNEKLVMKELRDLNVAMAFLLEQYSQIVKSKKIVFQSDVEMNEGDDNGDVWWGEDDNNNNGNQVYDSDMNNAEGAEDEEVADWGLEDNQVSEKDEYLQQILEDYQLENANKLKLGGALISSSLPSTVLNYKSVQMFEKTKLYKEALEALEYLAHNENIIQGWLNLVVIKEFLNIRMEIDLNYIDIDSSNVTIMGWDLEEPLIITLDISEPKMLNTDNNGLATLDFAEMRFRSMIQFQTINAGNTQSFGCNDFMRYVIQKFIEEELINKSTNDPQNQEEYKISQDKPKVVAPKEKKSLWQKLFSGSSKLQVNEIHLNKLLDMGYDFEMAKNSLIKAHNDLDKALEFIAEDVTGVFLDQKQQVPKTKNKIIKMMLFITELIESATSSCLLCHSPLVSDSIKLRTCGSDHCEFTFEENFGGTIFSEIKYNTEEAILDISLSAKALFSSRAGQVFEPFPTFFLKGTEMRGKRGNLDLIQQAQKLGQTVSNSKKVDEKNKDIQSMINILIKLPKVQTLIQKIENEQQLRAKLNEIYKSEKDGWKAYKILSYIFATNRTTIKKLEFENQIDFQKEIESNAKLDQYILISQDPHKERVFKSRKKEYGSVFCWHGSSQENWYSILRNGLRNLSNTQLMTAGAAYGNGIYASSNLSTSSGYTMRYSNGPKFWQNIGANLHQNYVIAICEIIKKSTYKKDENYNIVVVPDEDDIILRYLFIIKHDQYQELQSFNSLKINFEKHYYNQLKTINLIQLDKRKLRISKAFKKYQERKQVEQKELEKIKEDQSSKIEQAKDDEISEYFQKFASKISGKGSQVSLQRIQKEYAGLMKSNEFKDKISIDFHQNNIYVWRVSFDIMNYEISKDLQKDFQELQLRTQSKTQPKLQYEIFFSDTYPFEAPFIRVVFPRFQFRTGHVTIGGSICVQSLTPSGWSSARSLESYLVEIISLINHGDARLDLGNLYPYGLMEAKEAFNRVARDHGWLK</sequence>
<dbReference type="Gene3D" id="3.10.110.10">
    <property type="entry name" value="Ubiquitin Conjugating Enzyme"/>
    <property type="match status" value="1"/>
</dbReference>
<dbReference type="CDD" id="cd14270">
    <property type="entry name" value="UBA"/>
    <property type="match status" value="1"/>
</dbReference>
<dbReference type="InterPro" id="IPR012317">
    <property type="entry name" value="Poly(ADP-ribose)pol_cat_dom"/>
</dbReference>
<proteinExistence type="predicted"/>
<dbReference type="OMA" id="ISICEIA"/>
<dbReference type="PROSITE" id="PS50030">
    <property type="entry name" value="UBA"/>
    <property type="match status" value="1"/>
</dbReference>
<evidence type="ECO:0000256" key="1">
    <source>
        <dbReference type="ARBA" id="ARBA00022676"/>
    </source>
</evidence>
<evidence type="ECO:0000256" key="2">
    <source>
        <dbReference type="ARBA" id="ARBA00022679"/>
    </source>
</evidence>
<evidence type="ECO:0000313" key="8">
    <source>
        <dbReference type="EMBL" id="CDW86592.1"/>
    </source>
</evidence>
<dbReference type="InterPro" id="IPR051838">
    <property type="entry name" value="ARTD_PARP"/>
</dbReference>
<dbReference type="InterPro" id="IPR009060">
    <property type="entry name" value="UBA-like_sf"/>
</dbReference>
<dbReference type="GO" id="GO:0016779">
    <property type="term" value="F:nucleotidyltransferase activity"/>
    <property type="evidence" value="ECO:0007669"/>
    <property type="project" value="UniProtKB-KW"/>
</dbReference>
<dbReference type="Proteomes" id="UP000039865">
    <property type="component" value="Unassembled WGS sequence"/>
</dbReference>
<evidence type="ECO:0000259" key="6">
    <source>
        <dbReference type="PROSITE" id="PS50030"/>
    </source>
</evidence>
<dbReference type="Gene3D" id="3.90.228.10">
    <property type="match status" value="1"/>
</dbReference>
<reference evidence="8 9" key="1">
    <citation type="submission" date="2014-06" db="EMBL/GenBank/DDBJ databases">
        <authorList>
            <person name="Swart Estienne"/>
        </authorList>
    </citation>
    <scope>NUCLEOTIDE SEQUENCE [LARGE SCALE GENOMIC DNA]</scope>
    <source>
        <strain evidence="8 9">130c</strain>
    </source>
</reference>
<dbReference type="SUPFAM" id="SSF46934">
    <property type="entry name" value="UBA-like"/>
    <property type="match status" value="1"/>
</dbReference>
<gene>
    <name evidence="8" type="primary">Contig11789.g12609</name>
    <name evidence="8" type="ORF">STYLEM_15689</name>
</gene>
<dbReference type="PROSITE" id="PS50127">
    <property type="entry name" value="UBC_2"/>
    <property type="match status" value="1"/>
</dbReference>
<dbReference type="OrthoDB" id="435737at2759"/>
<dbReference type="InParanoid" id="A0A078AZG2"/>
<keyword evidence="1" id="KW-0328">Glycosyltransferase</keyword>
<organism evidence="8 9">
    <name type="scientific">Stylonychia lemnae</name>
    <name type="common">Ciliate</name>
    <dbReference type="NCBI Taxonomy" id="5949"/>
    <lineage>
        <taxon>Eukaryota</taxon>
        <taxon>Sar</taxon>
        <taxon>Alveolata</taxon>
        <taxon>Ciliophora</taxon>
        <taxon>Intramacronucleata</taxon>
        <taxon>Spirotrichea</taxon>
        <taxon>Stichotrichia</taxon>
        <taxon>Sporadotrichida</taxon>
        <taxon>Oxytrichidae</taxon>
        <taxon>Stylonychinae</taxon>
        <taxon>Stylonychia</taxon>
    </lineage>
</organism>
<keyword evidence="4" id="KW-0520">NAD</keyword>
<feature type="domain" description="UBC core" evidence="7">
    <location>
        <begin position="888"/>
        <end position="1055"/>
    </location>
</feature>
<feature type="coiled-coil region" evidence="5">
    <location>
        <begin position="837"/>
        <end position="868"/>
    </location>
</feature>